<sequence length="18" mass="1654">MAADGTTVVTAAAADFAA</sequence>
<keyword evidence="2" id="KW-1185">Reference proteome</keyword>
<dbReference type="Proteomes" id="UP000265520">
    <property type="component" value="Unassembled WGS sequence"/>
</dbReference>
<proteinExistence type="predicted"/>
<organism evidence="1 2">
    <name type="scientific">Trifolium medium</name>
    <dbReference type="NCBI Taxonomy" id="97028"/>
    <lineage>
        <taxon>Eukaryota</taxon>
        <taxon>Viridiplantae</taxon>
        <taxon>Streptophyta</taxon>
        <taxon>Embryophyta</taxon>
        <taxon>Tracheophyta</taxon>
        <taxon>Spermatophyta</taxon>
        <taxon>Magnoliopsida</taxon>
        <taxon>eudicotyledons</taxon>
        <taxon>Gunneridae</taxon>
        <taxon>Pentapetalae</taxon>
        <taxon>rosids</taxon>
        <taxon>fabids</taxon>
        <taxon>Fabales</taxon>
        <taxon>Fabaceae</taxon>
        <taxon>Papilionoideae</taxon>
        <taxon>50 kb inversion clade</taxon>
        <taxon>NPAAA clade</taxon>
        <taxon>Hologalegina</taxon>
        <taxon>IRL clade</taxon>
        <taxon>Trifolieae</taxon>
        <taxon>Trifolium</taxon>
    </lineage>
</organism>
<dbReference type="AlphaFoldDB" id="A0A392RGC7"/>
<reference evidence="1 2" key="1">
    <citation type="journal article" date="2018" name="Front. Plant Sci.">
        <title>Red Clover (Trifolium pratense) and Zigzag Clover (T. medium) - A Picture of Genomic Similarities and Differences.</title>
        <authorList>
            <person name="Dluhosova J."/>
            <person name="Istvanek J."/>
            <person name="Nedelnik J."/>
            <person name="Repkova J."/>
        </authorList>
    </citation>
    <scope>NUCLEOTIDE SEQUENCE [LARGE SCALE GENOMIC DNA]</scope>
    <source>
        <strain evidence="2">cv. 10/8</strain>
        <tissue evidence="1">Leaf</tissue>
    </source>
</reference>
<protein>
    <submittedName>
        <fullName evidence="1">Uncharacterized protein</fullName>
    </submittedName>
</protein>
<name>A0A392RGC7_9FABA</name>
<dbReference type="EMBL" id="LXQA010221803">
    <property type="protein sequence ID" value="MCI35267.1"/>
    <property type="molecule type" value="Genomic_DNA"/>
</dbReference>
<comment type="caution">
    <text evidence="1">The sequence shown here is derived from an EMBL/GenBank/DDBJ whole genome shotgun (WGS) entry which is preliminary data.</text>
</comment>
<accession>A0A392RGC7</accession>
<evidence type="ECO:0000313" key="1">
    <source>
        <dbReference type="EMBL" id="MCI35267.1"/>
    </source>
</evidence>
<evidence type="ECO:0000313" key="2">
    <source>
        <dbReference type="Proteomes" id="UP000265520"/>
    </source>
</evidence>
<feature type="non-terminal residue" evidence="1">
    <location>
        <position position="18"/>
    </location>
</feature>